<feature type="region of interest" description="Disordered" evidence="1">
    <location>
        <begin position="23"/>
        <end position="47"/>
    </location>
</feature>
<dbReference type="CDD" id="cd01836">
    <property type="entry name" value="FeeA_FeeB_like"/>
    <property type="match status" value="1"/>
</dbReference>
<feature type="domain" description="SGNH hydrolase-type esterase" evidence="2">
    <location>
        <begin position="58"/>
        <end position="232"/>
    </location>
</feature>
<sequence>MNPLLLPVLAYQGLRVRAATEVLPPADGPTSGEAPAAGAGAGDAGGDEGGPAPFRLAVVGESTAAGCGVATHAEGFAGCLARELAGRTGRPVSWEVVGRHGATIRRVRHRLLPELRGTDLDLAVLLAGVNDVLARRSPTEWGEELAATIDELADRAARVVVPGIPPFRAFPSLPTTLGRYLAKRAGALDATSRRVCAARPAAAWLDSTGLAPVGPDFFSRDRFHPSAAGYRRWAGAVAAGLPD</sequence>
<dbReference type="SUPFAM" id="SSF52266">
    <property type="entry name" value="SGNH hydrolase"/>
    <property type="match status" value="1"/>
</dbReference>
<keyword evidence="4" id="KW-1185">Reference proteome</keyword>
<comment type="caution">
    <text evidence="3">The sequence shown here is derived from an EMBL/GenBank/DDBJ whole genome shotgun (WGS) entry which is preliminary data.</text>
</comment>
<evidence type="ECO:0000313" key="4">
    <source>
        <dbReference type="Proteomes" id="UP001183410"/>
    </source>
</evidence>
<evidence type="ECO:0000313" key="3">
    <source>
        <dbReference type="EMBL" id="MDT0266832.1"/>
    </source>
</evidence>
<gene>
    <name evidence="3" type="ORF">RM844_11070</name>
</gene>
<dbReference type="PANTHER" id="PTHR30383">
    <property type="entry name" value="THIOESTERASE 1/PROTEASE 1/LYSOPHOSPHOLIPASE L1"/>
    <property type="match status" value="1"/>
</dbReference>
<organism evidence="3 4">
    <name type="scientific">Streptomyces chisholmiae</name>
    <dbReference type="NCBI Taxonomy" id="3075540"/>
    <lineage>
        <taxon>Bacteria</taxon>
        <taxon>Bacillati</taxon>
        <taxon>Actinomycetota</taxon>
        <taxon>Actinomycetes</taxon>
        <taxon>Kitasatosporales</taxon>
        <taxon>Streptomycetaceae</taxon>
        <taxon>Streptomyces</taxon>
    </lineage>
</organism>
<evidence type="ECO:0000259" key="2">
    <source>
        <dbReference type="Pfam" id="PF13472"/>
    </source>
</evidence>
<proteinExistence type="predicted"/>
<dbReference type="Proteomes" id="UP001183410">
    <property type="component" value="Unassembled WGS sequence"/>
</dbReference>
<dbReference type="EMBL" id="JAVREO010000005">
    <property type="protein sequence ID" value="MDT0266832.1"/>
    <property type="molecule type" value="Genomic_DNA"/>
</dbReference>
<protein>
    <submittedName>
        <fullName evidence="3">SGNH/GDSL hydrolase family protein</fullName>
    </submittedName>
</protein>
<dbReference type="Pfam" id="PF13472">
    <property type="entry name" value="Lipase_GDSL_2"/>
    <property type="match status" value="1"/>
</dbReference>
<name>A0ABU2JPB2_9ACTN</name>
<dbReference type="RefSeq" id="WP_311666872.1">
    <property type="nucleotide sequence ID" value="NZ_JAVREO010000005.1"/>
</dbReference>
<dbReference type="InterPro" id="IPR051532">
    <property type="entry name" value="Ester_Hydrolysis_Enzymes"/>
</dbReference>
<dbReference type="GO" id="GO:0016787">
    <property type="term" value="F:hydrolase activity"/>
    <property type="evidence" value="ECO:0007669"/>
    <property type="project" value="UniProtKB-KW"/>
</dbReference>
<dbReference type="PANTHER" id="PTHR30383:SF24">
    <property type="entry name" value="THIOESTERASE 1_PROTEASE 1_LYSOPHOSPHOLIPASE L1"/>
    <property type="match status" value="1"/>
</dbReference>
<dbReference type="InterPro" id="IPR036514">
    <property type="entry name" value="SGNH_hydro_sf"/>
</dbReference>
<evidence type="ECO:0000256" key="1">
    <source>
        <dbReference type="SAM" id="MobiDB-lite"/>
    </source>
</evidence>
<reference evidence="4" key="1">
    <citation type="submission" date="2023-07" db="EMBL/GenBank/DDBJ databases">
        <title>30 novel species of actinomycetes from the DSMZ collection.</title>
        <authorList>
            <person name="Nouioui I."/>
        </authorList>
    </citation>
    <scope>NUCLEOTIDE SEQUENCE [LARGE SCALE GENOMIC DNA]</scope>
    <source>
        <strain evidence="4">DSM 44915</strain>
    </source>
</reference>
<dbReference type="InterPro" id="IPR013830">
    <property type="entry name" value="SGNH_hydro"/>
</dbReference>
<dbReference type="Gene3D" id="3.40.50.1110">
    <property type="entry name" value="SGNH hydrolase"/>
    <property type="match status" value="1"/>
</dbReference>
<keyword evidence="3" id="KW-0378">Hydrolase</keyword>
<accession>A0ABU2JPB2</accession>